<dbReference type="Proteomes" id="UP000825051">
    <property type="component" value="Chromosome"/>
</dbReference>
<accession>A0A8F9TTX2</accession>
<reference evidence="1" key="1">
    <citation type="submission" date="2021-08" db="EMBL/GenBank/DDBJ databases">
        <title>Genome of a novel bacterium of the phylum Verrucomicrobia, Oleiharenicola sp. KSB-15.</title>
        <authorList>
            <person name="Chung J.-H."/>
            <person name="Ahn J.-H."/>
            <person name="Yoon Y."/>
            <person name="Kim D.-Y."/>
            <person name="An S.-H."/>
            <person name="Park I."/>
            <person name="Yeon J."/>
        </authorList>
    </citation>
    <scope>NUCLEOTIDE SEQUENCE</scope>
    <source>
        <strain evidence="1">KSB-15</strain>
    </source>
</reference>
<keyword evidence="2" id="KW-1185">Reference proteome</keyword>
<name>A0A8F9TTX2_9BACT</name>
<proteinExistence type="predicted"/>
<dbReference type="RefSeq" id="WP_220160823.1">
    <property type="nucleotide sequence ID" value="NZ_CP080507.1"/>
</dbReference>
<dbReference type="EMBL" id="CP080507">
    <property type="protein sequence ID" value="QYM77719.1"/>
    <property type="molecule type" value="Genomic_DNA"/>
</dbReference>
<evidence type="ECO:0000313" key="1">
    <source>
        <dbReference type="EMBL" id="QYM77719.1"/>
    </source>
</evidence>
<protein>
    <submittedName>
        <fullName evidence="1">Uncharacterized protein</fullName>
    </submittedName>
</protein>
<dbReference type="AlphaFoldDB" id="A0A8F9TTX2"/>
<gene>
    <name evidence="1" type="ORF">K0B96_10320</name>
</gene>
<evidence type="ECO:0000313" key="2">
    <source>
        <dbReference type="Proteomes" id="UP000825051"/>
    </source>
</evidence>
<sequence length="111" mass="12764">MLSKLGPKTQSILRTQLAAVNKVQRILGWREIDLYVKKKGRVDRSGLPTLFDDREFVLAKAVTKVDGVKFYTTVTCVGGYLFSFESDTEVRRFAFRDDCEIEVLEFDSRYA</sequence>
<dbReference type="KEGG" id="ole:K0B96_10320"/>
<organism evidence="1 2">
    <name type="scientific">Horticoccus luteus</name>
    <dbReference type="NCBI Taxonomy" id="2862869"/>
    <lineage>
        <taxon>Bacteria</taxon>
        <taxon>Pseudomonadati</taxon>
        <taxon>Verrucomicrobiota</taxon>
        <taxon>Opitutia</taxon>
        <taxon>Opitutales</taxon>
        <taxon>Opitutaceae</taxon>
        <taxon>Horticoccus</taxon>
    </lineage>
</organism>